<accession>A0ABW0QWA2</accession>
<evidence type="ECO:0000313" key="2">
    <source>
        <dbReference type="Proteomes" id="UP001596108"/>
    </source>
</evidence>
<organism evidence="1 2">
    <name type="scientific">Cohnella yongneupensis</name>
    <dbReference type="NCBI Taxonomy" id="425006"/>
    <lineage>
        <taxon>Bacteria</taxon>
        <taxon>Bacillati</taxon>
        <taxon>Bacillota</taxon>
        <taxon>Bacilli</taxon>
        <taxon>Bacillales</taxon>
        <taxon>Paenibacillaceae</taxon>
        <taxon>Cohnella</taxon>
    </lineage>
</organism>
<sequence>MANIFVKMKQASGLLNAGKRFCRDAAELQLINEKVAALEEVFDFAKEFVAFANHQTFSNVGDRLYFYLGVGNLNYKKVADHFKVSPETVASNVSYASTSIKSLFGAPINLLMDAEDVETVRVALLEFRAIRKSVVNPLGIPEISEELLKSVSKRKKINVGGITNAKNKSQIIIPRV</sequence>
<dbReference type="RefSeq" id="WP_378110231.1">
    <property type="nucleotide sequence ID" value="NZ_JBHSNC010000010.1"/>
</dbReference>
<reference evidence="2" key="1">
    <citation type="journal article" date="2019" name="Int. J. Syst. Evol. Microbiol.">
        <title>The Global Catalogue of Microorganisms (GCM) 10K type strain sequencing project: providing services to taxonomists for standard genome sequencing and annotation.</title>
        <authorList>
            <consortium name="The Broad Institute Genomics Platform"/>
            <consortium name="The Broad Institute Genome Sequencing Center for Infectious Disease"/>
            <person name="Wu L."/>
            <person name="Ma J."/>
        </authorList>
    </citation>
    <scope>NUCLEOTIDE SEQUENCE [LARGE SCALE GENOMIC DNA]</scope>
    <source>
        <strain evidence="2">CGMCC 1.18578</strain>
    </source>
</reference>
<gene>
    <name evidence="1" type="ORF">ACFPQ4_02890</name>
</gene>
<evidence type="ECO:0000313" key="1">
    <source>
        <dbReference type="EMBL" id="MFC5528397.1"/>
    </source>
</evidence>
<name>A0ABW0QWA2_9BACL</name>
<dbReference type="EMBL" id="JBHSNC010000010">
    <property type="protein sequence ID" value="MFC5528397.1"/>
    <property type="molecule type" value="Genomic_DNA"/>
</dbReference>
<keyword evidence="2" id="KW-1185">Reference proteome</keyword>
<proteinExistence type="predicted"/>
<protein>
    <submittedName>
        <fullName evidence="1">Uncharacterized protein</fullName>
    </submittedName>
</protein>
<comment type="caution">
    <text evidence="1">The sequence shown here is derived from an EMBL/GenBank/DDBJ whole genome shotgun (WGS) entry which is preliminary data.</text>
</comment>
<dbReference type="Proteomes" id="UP001596108">
    <property type="component" value="Unassembled WGS sequence"/>
</dbReference>